<evidence type="ECO:0000256" key="9">
    <source>
        <dbReference type="ARBA" id="ARBA00046047"/>
    </source>
</evidence>
<evidence type="ECO:0000256" key="6">
    <source>
        <dbReference type="ARBA" id="ARBA00041520"/>
    </source>
</evidence>
<comment type="function">
    <text evidence="9">Acts as an acyl-protein thioesterase that hydrolyzes fatty acids from acylated residues in proteins. Regulates the mitochondrial S-depalmitoylation of the nucleophilic active site residue of peroxiredoxin-5/PRDX5, a key antioxidant protein, therefore modulating mitochondrial antioxidant ability. Also catalyzes the deglucuronidation of mycophenolic acid acyl-glucuronide, an active metabolite of the immunosuppressant drug mycophenolate.</text>
</comment>
<keyword evidence="2 13" id="KW-0378">Hydrolase</keyword>
<organism evidence="13 14">
    <name type="scientific">Novosphingobium nitrogenifigens DSM 19370</name>
    <dbReference type="NCBI Taxonomy" id="983920"/>
    <lineage>
        <taxon>Bacteria</taxon>
        <taxon>Pseudomonadati</taxon>
        <taxon>Pseudomonadota</taxon>
        <taxon>Alphaproteobacteria</taxon>
        <taxon>Sphingomonadales</taxon>
        <taxon>Sphingomonadaceae</taxon>
        <taxon>Novosphingobium</taxon>
    </lineage>
</organism>
<proteinExistence type="predicted"/>
<keyword evidence="3" id="KW-0809">Transit peptide</keyword>
<dbReference type="eggNOG" id="COG1073">
    <property type="taxonomic scope" value="Bacteria"/>
</dbReference>
<evidence type="ECO:0000256" key="3">
    <source>
        <dbReference type="ARBA" id="ARBA00022946"/>
    </source>
</evidence>
<dbReference type="InParanoid" id="F1Z6S2"/>
<evidence type="ECO:0000256" key="4">
    <source>
        <dbReference type="ARBA" id="ARBA00039132"/>
    </source>
</evidence>
<evidence type="ECO:0000256" key="5">
    <source>
        <dbReference type="ARBA" id="ARBA00039314"/>
    </source>
</evidence>
<dbReference type="EC" id="3.1.2.22" evidence="1"/>
<evidence type="ECO:0000256" key="8">
    <source>
        <dbReference type="ARBA" id="ARBA00042704"/>
    </source>
</evidence>
<comment type="catalytic activity">
    <reaction evidence="11">
        <text>mycophenolic acid O-acyl-beta-D-glucuronide + H2O = mycophenolate + D-glucuronate + H(+)</text>
        <dbReference type="Rhea" id="RHEA:34179"/>
        <dbReference type="ChEBI" id="CHEBI:15377"/>
        <dbReference type="ChEBI" id="CHEBI:15378"/>
        <dbReference type="ChEBI" id="CHEBI:58720"/>
        <dbReference type="ChEBI" id="CHEBI:62932"/>
        <dbReference type="ChEBI" id="CHEBI:66982"/>
        <dbReference type="EC" id="3.1.1.93"/>
    </reaction>
    <physiologicalReaction direction="left-to-right" evidence="11">
        <dbReference type="Rhea" id="RHEA:34180"/>
    </physiologicalReaction>
</comment>
<gene>
    <name evidence="13" type="ORF">Y88_2516</name>
</gene>
<evidence type="ECO:0000256" key="1">
    <source>
        <dbReference type="ARBA" id="ARBA00012423"/>
    </source>
</evidence>
<dbReference type="AlphaFoldDB" id="F1Z6S2"/>
<comment type="caution">
    <text evidence="13">The sequence shown here is derived from an EMBL/GenBank/DDBJ whole genome shotgun (WGS) entry which is preliminary data.</text>
</comment>
<dbReference type="Pfam" id="PF00561">
    <property type="entry name" value="Abhydrolase_1"/>
    <property type="match status" value="1"/>
</dbReference>
<dbReference type="Proteomes" id="UP000004728">
    <property type="component" value="Unassembled WGS sequence"/>
</dbReference>
<dbReference type="InterPro" id="IPR052382">
    <property type="entry name" value="ABHD10_acyl-thioesterase"/>
</dbReference>
<dbReference type="PANTHER" id="PTHR16138">
    <property type="entry name" value="MYCOPHENOLIC ACID ACYL-GLUCURONIDE ESTERASE, MITOCHONDRIAL"/>
    <property type="match status" value="1"/>
</dbReference>
<reference evidence="13 14" key="1">
    <citation type="journal article" date="2012" name="J. Bacteriol.">
        <title>Draft Genome Sequence of Novosphingobium nitrogenifigens Y88T.</title>
        <authorList>
            <person name="Strabala T.J."/>
            <person name="Macdonald L."/>
            <person name="Liu V."/>
            <person name="Smit A.M."/>
        </authorList>
    </citation>
    <scope>NUCLEOTIDE SEQUENCE [LARGE SCALE GENOMIC DNA]</scope>
    <source>
        <strain evidence="13 14">DSM 19370</strain>
    </source>
</reference>
<dbReference type="PANTHER" id="PTHR16138:SF7">
    <property type="entry name" value="PALMITOYL-PROTEIN THIOESTERASE ABHD10, MITOCHONDRIAL"/>
    <property type="match status" value="1"/>
</dbReference>
<keyword evidence="14" id="KW-1185">Reference proteome</keyword>
<feature type="domain" description="AB hydrolase-1" evidence="12">
    <location>
        <begin position="29"/>
        <end position="138"/>
    </location>
</feature>
<dbReference type="OrthoDB" id="9813296at2"/>
<dbReference type="FunCoup" id="F1Z6S2">
    <property type="interactions" value="385"/>
</dbReference>
<dbReference type="RefSeq" id="WP_008070088.1">
    <property type="nucleotide sequence ID" value="NZ_AQWK01000003.1"/>
</dbReference>
<evidence type="ECO:0000259" key="12">
    <source>
        <dbReference type="Pfam" id="PF00561"/>
    </source>
</evidence>
<name>F1Z6S2_9SPHN</name>
<evidence type="ECO:0000256" key="7">
    <source>
        <dbReference type="ARBA" id="ARBA00042645"/>
    </source>
</evidence>
<accession>F1Z6S2</accession>
<evidence type="ECO:0000313" key="14">
    <source>
        <dbReference type="Proteomes" id="UP000004728"/>
    </source>
</evidence>
<evidence type="ECO:0000313" key="13">
    <source>
        <dbReference type="EMBL" id="EGD59732.1"/>
    </source>
</evidence>
<evidence type="ECO:0000256" key="11">
    <source>
        <dbReference type="ARBA" id="ARBA00047972"/>
    </source>
</evidence>
<dbReference type="EC" id="3.1.1.93" evidence="4"/>
<dbReference type="Gene3D" id="3.40.50.1820">
    <property type="entry name" value="alpha/beta hydrolase"/>
    <property type="match status" value="1"/>
</dbReference>
<dbReference type="GO" id="GO:0102390">
    <property type="term" value="F:mycophenolic acid acyl-glucuronide esterase activity"/>
    <property type="evidence" value="ECO:0007669"/>
    <property type="project" value="UniProtKB-EC"/>
</dbReference>
<dbReference type="HOGENOM" id="CLU_066961_0_0_5"/>
<dbReference type="STRING" id="983920.Y88_2516"/>
<sequence length="256" mass="26649">MTSDLAPLARLVPDEGPSLAYRLLPGTGPTIVFLPGYMSDMAGSKAVAVLEWAAARGLGCLLLDYSGCGKSEGTFAQGTLSRWRDEVVALIDHCGLDRVVLAGSSMGGWLMLLIARALGDRVAGLVGIAAAPDFTDWGYDTAQKAALAAGDVVFEDNPYGPAPTPTYPGFWADGEGLRQLDAPIPFAGPVRLLHGQADPDVPWAIALRLAEAIGSADVQIYLVKDGDHRLSRPGDIALLLTTLAGLLPDGAQGQGS</sequence>
<dbReference type="SUPFAM" id="SSF53474">
    <property type="entry name" value="alpha/beta-Hydrolases"/>
    <property type="match status" value="1"/>
</dbReference>
<dbReference type="InterPro" id="IPR000073">
    <property type="entry name" value="AB_hydrolase_1"/>
</dbReference>
<dbReference type="EMBL" id="AEWJ01000025">
    <property type="protein sequence ID" value="EGD59732.1"/>
    <property type="molecule type" value="Genomic_DNA"/>
</dbReference>
<dbReference type="GO" id="GO:0008474">
    <property type="term" value="F:palmitoyl-(protein) hydrolase activity"/>
    <property type="evidence" value="ECO:0007669"/>
    <property type="project" value="UniProtKB-EC"/>
</dbReference>
<protein>
    <recommendedName>
        <fullName evidence="5">Palmitoyl-protein thioesterase ABHD10, mitochondrial</fullName>
        <ecNumber evidence="4">3.1.1.93</ecNumber>
        <ecNumber evidence="1">3.1.2.22</ecNumber>
    </recommendedName>
    <alternativeName>
        <fullName evidence="7">Acyl-protein thioesterase ABHD10</fullName>
    </alternativeName>
    <alternativeName>
        <fullName evidence="8">Alpha/beta hydrolase domain-containing protein 10</fullName>
    </alternativeName>
    <alternativeName>
        <fullName evidence="6">Mycophenolic acid acyl-glucuronide esterase, mitochondrial</fullName>
    </alternativeName>
</protein>
<dbReference type="InterPro" id="IPR029058">
    <property type="entry name" value="AB_hydrolase_fold"/>
</dbReference>
<dbReference type="GO" id="GO:0004553">
    <property type="term" value="F:hydrolase activity, hydrolyzing O-glycosyl compounds"/>
    <property type="evidence" value="ECO:0007669"/>
    <property type="project" value="TreeGrafter"/>
</dbReference>
<evidence type="ECO:0000256" key="2">
    <source>
        <dbReference type="ARBA" id="ARBA00022801"/>
    </source>
</evidence>
<evidence type="ECO:0000256" key="10">
    <source>
        <dbReference type="ARBA" id="ARBA00047409"/>
    </source>
</evidence>
<comment type="catalytic activity">
    <reaction evidence="10">
        <text>S-hexadecanoyl-L-cysteinyl-[protein] + H2O = L-cysteinyl-[protein] + hexadecanoate + H(+)</text>
        <dbReference type="Rhea" id="RHEA:19233"/>
        <dbReference type="Rhea" id="RHEA-COMP:10131"/>
        <dbReference type="Rhea" id="RHEA-COMP:11032"/>
        <dbReference type="ChEBI" id="CHEBI:7896"/>
        <dbReference type="ChEBI" id="CHEBI:15377"/>
        <dbReference type="ChEBI" id="CHEBI:15378"/>
        <dbReference type="ChEBI" id="CHEBI:29950"/>
        <dbReference type="ChEBI" id="CHEBI:74151"/>
        <dbReference type="EC" id="3.1.2.22"/>
    </reaction>
    <physiologicalReaction direction="left-to-right" evidence="10">
        <dbReference type="Rhea" id="RHEA:19234"/>
    </physiologicalReaction>
</comment>